<dbReference type="AlphaFoldDB" id="A0A6J6NY18"/>
<dbReference type="EMBL" id="CAEZXK010000031">
    <property type="protein sequence ID" value="CAB4691800.1"/>
    <property type="molecule type" value="Genomic_DNA"/>
</dbReference>
<sequence>MTQWTFLTHHGHVLVAVVQNPNLTIDLIAAKVGITSRATANILNDLVEAGYLVKERVGRNNRYTVHGEFPLRHPLNDKATVGDLLAIFN</sequence>
<protein>
    <submittedName>
        <fullName evidence="2">Unannotated protein</fullName>
    </submittedName>
</protein>
<proteinExistence type="predicted"/>
<feature type="domain" description="HTH marR-type" evidence="1">
    <location>
        <begin position="10"/>
        <end position="59"/>
    </location>
</feature>
<dbReference type="SUPFAM" id="SSF46785">
    <property type="entry name" value="Winged helix' DNA-binding domain"/>
    <property type="match status" value="1"/>
</dbReference>
<dbReference type="Pfam" id="PF12802">
    <property type="entry name" value="MarR_2"/>
    <property type="match status" value="1"/>
</dbReference>
<evidence type="ECO:0000313" key="2">
    <source>
        <dbReference type="EMBL" id="CAB4691800.1"/>
    </source>
</evidence>
<evidence type="ECO:0000259" key="1">
    <source>
        <dbReference type="Pfam" id="PF12802"/>
    </source>
</evidence>
<organism evidence="2">
    <name type="scientific">freshwater metagenome</name>
    <dbReference type="NCBI Taxonomy" id="449393"/>
    <lineage>
        <taxon>unclassified sequences</taxon>
        <taxon>metagenomes</taxon>
        <taxon>ecological metagenomes</taxon>
    </lineage>
</organism>
<dbReference type="InterPro" id="IPR036390">
    <property type="entry name" value="WH_DNA-bd_sf"/>
</dbReference>
<gene>
    <name evidence="2" type="ORF">UFOPK2370_01012</name>
</gene>
<accession>A0A6J6NY18</accession>
<dbReference type="InterPro" id="IPR000835">
    <property type="entry name" value="HTH_MarR-typ"/>
</dbReference>
<dbReference type="InterPro" id="IPR036388">
    <property type="entry name" value="WH-like_DNA-bd_sf"/>
</dbReference>
<name>A0A6J6NY18_9ZZZZ</name>
<dbReference type="Gene3D" id="1.10.10.10">
    <property type="entry name" value="Winged helix-like DNA-binding domain superfamily/Winged helix DNA-binding domain"/>
    <property type="match status" value="1"/>
</dbReference>
<reference evidence="2" key="1">
    <citation type="submission" date="2020-05" db="EMBL/GenBank/DDBJ databases">
        <authorList>
            <person name="Chiriac C."/>
            <person name="Salcher M."/>
            <person name="Ghai R."/>
            <person name="Kavagutti S V."/>
        </authorList>
    </citation>
    <scope>NUCLEOTIDE SEQUENCE</scope>
</reference>
<dbReference type="GO" id="GO:0003700">
    <property type="term" value="F:DNA-binding transcription factor activity"/>
    <property type="evidence" value="ECO:0007669"/>
    <property type="project" value="InterPro"/>
</dbReference>